<sequence>MADEIKAAGIEKFDGTDFGYWKMQIEDYLYGKKLHLPLLGSKPEKMEAEEWQLLDRQVLGIIRLSLSRRVAHNVTKEKSTAKLMEALSGMYEKPSANNKVHLMKKLFNLKMVENTSYDDIRDLILAEEVRRKDSGESSSSGSALNINTRGRRHDRGSSRGRSKSRYRSKSKFGSRKQVECWNCGKPGHFSRNCTKPKKPEADSANATTDEVQDALILAVQSQIDEWILDSGASFHCTPHNEMLQNYVGGDHGVVYLADGTPLKIVGIGDVQIKTMNGSIWTLQNVRHVPELKKKLISVGQLDDSGHSILFAGGMWKVSKGAMNQTSFVSKQRQLGEAAHVEKRQKSMEEAPLHGIPPGDLKQLLITCAKALAENNVSAFDKLTEKARSVVSISGEPIQRLGAYLIEGLVARKESSGANIYRTLKCREPEGKDLLSYMHILYEICPYLKFGYMAANGAIAEACKNEDRIHIIDFQIAQGTQWMTLLQALAARPSGAPHVRITGIDDPVSKYARGDGLEAVARRLSAISEKFNIPVEFHGVPFFAPDVTKEMLDVRPGEALAVNFPLQLHHTPDESVDVNNPRDGLLRMIKSFNPKVVTLVEQESNTNTTPFVTRFVETLNYYLAMFESIDVTLARDRKERISVEQHCLARDMVNVIACEGKERVERHELFRKWKSRFMMAGFQQYPLSTYVNSVIKTLLRTYSEHYTLVEKDGAMLLGWKDRNLISASAWH</sequence>
<feature type="region of interest" description="Disordered" evidence="7">
    <location>
        <begin position="131"/>
        <end position="171"/>
    </location>
</feature>
<organism evidence="9">
    <name type="scientific">Populus alba</name>
    <name type="common">White poplar</name>
    <dbReference type="NCBI Taxonomy" id="43335"/>
    <lineage>
        <taxon>Eukaryota</taxon>
        <taxon>Viridiplantae</taxon>
        <taxon>Streptophyta</taxon>
        <taxon>Embryophyta</taxon>
        <taxon>Tracheophyta</taxon>
        <taxon>Spermatophyta</taxon>
        <taxon>Magnoliopsida</taxon>
        <taxon>eudicotyledons</taxon>
        <taxon>Gunneridae</taxon>
        <taxon>Pentapetalae</taxon>
        <taxon>rosids</taxon>
        <taxon>fabids</taxon>
        <taxon>Malpighiales</taxon>
        <taxon>Salicaceae</taxon>
        <taxon>Saliceae</taxon>
        <taxon>Populus</taxon>
    </lineage>
</organism>
<name>A0A4U5PZ61_POPAL</name>
<dbReference type="Gene3D" id="4.10.60.10">
    <property type="entry name" value="Zinc finger, CCHC-type"/>
    <property type="match status" value="1"/>
</dbReference>
<comment type="caution">
    <text evidence="9">The sequence shown here is derived from an EMBL/GenBank/DDBJ whole genome shotgun (WGS) entry which is preliminary data.</text>
</comment>
<dbReference type="InterPro" id="IPR001878">
    <property type="entry name" value="Znf_CCHC"/>
</dbReference>
<evidence type="ECO:0000256" key="2">
    <source>
        <dbReference type="ARBA" id="ARBA00023015"/>
    </source>
</evidence>
<dbReference type="InterPro" id="IPR036875">
    <property type="entry name" value="Znf_CCHC_sf"/>
</dbReference>
<dbReference type="InterPro" id="IPR054722">
    <property type="entry name" value="PolX-like_BBD"/>
</dbReference>
<evidence type="ECO:0000256" key="1">
    <source>
        <dbReference type="ARBA" id="ARBA00004123"/>
    </source>
</evidence>
<dbReference type="Pfam" id="PF22936">
    <property type="entry name" value="Pol_BBD"/>
    <property type="match status" value="1"/>
</dbReference>
<dbReference type="AlphaFoldDB" id="A0A4U5PZ61"/>
<dbReference type="InterPro" id="IPR005202">
    <property type="entry name" value="TF_GRAS"/>
</dbReference>
<dbReference type="GO" id="GO:0005634">
    <property type="term" value="C:nucleus"/>
    <property type="evidence" value="ECO:0007669"/>
    <property type="project" value="UniProtKB-SubCell"/>
</dbReference>
<keyword evidence="5" id="KW-0479">Metal-binding</keyword>
<evidence type="ECO:0000256" key="5">
    <source>
        <dbReference type="PROSITE-ProRule" id="PRU00047"/>
    </source>
</evidence>
<dbReference type="Pfam" id="PF03514">
    <property type="entry name" value="GRAS"/>
    <property type="match status" value="1"/>
</dbReference>
<dbReference type="GO" id="GO:0003676">
    <property type="term" value="F:nucleic acid binding"/>
    <property type="evidence" value="ECO:0007669"/>
    <property type="project" value="InterPro"/>
</dbReference>
<reference evidence="9" key="1">
    <citation type="submission" date="2018-10" db="EMBL/GenBank/DDBJ databases">
        <title>Population genomic analysis revealed the cold adaptation of white poplar.</title>
        <authorList>
            <person name="Liu Y.-J."/>
        </authorList>
    </citation>
    <scope>NUCLEOTIDE SEQUENCE [LARGE SCALE GENOMIC DNA]</scope>
    <source>
        <strain evidence="9">PAL-ZL1</strain>
    </source>
</reference>
<feature type="region of interest" description="VHIID" evidence="6">
    <location>
        <begin position="437"/>
        <end position="502"/>
    </location>
</feature>
<feature type="region of interest" description="Leucine repeat II (LRII)" evidence="6">
    <location>
        <begin position="518"/>
        <end position="550"/>
    </location>
</feature>
<dbReference type="PROSITE" id="PS50158">
    <property type="entry name" value="ZF_CCHC"/>
    <property type="match status" value="1"/>
</dbReference>
<accession>A0A4U5PZ61</accession>
<dbReference type="PANTHER" id="PTHR31636">
    <property type="entry name" value="OSJNBA0084A10.13 PROTEIN-RELATED"/>
    <property type="match status" value="1"/>
</dbReference>
<evidence type="ECO:0000256" key="6">
    <source>
        <dbReference type="PROSITE-ProRule" id="PRU01191"/>
    </source>
</evidence>
<dbReference type="SUPFAM" id="SSF57756">
    <property type="entry name" value="Retrovirus zinc finger-like domains"/>
    <property type="match status" value="1"/>
</dbReference>
<evidence type="ECO:0000259" key="8">
    <source>
        <dbReference type="PROSITE" id="PS50158"/>
    </source>
</evidence>
<protein>
    <recommendedName>
        <fullName evidence="8">CCHC-type domain-containing protein</fullName>
    </recommendedName>
</protein>
<proteinExistence type="inferred from homology"/>
<evidence type="ECO:0000256" key="4">
    <source>
        <dbReference type="ARBA" id="ARBA00023242"/>
    </source>
</evidence>
<dbReference type="STRING" id="43335.A0A4U5PZ61"/>
<feature type="compositionally biased region" description="Basic residues" evidence="7">
    <location>
        <begin position="149"/>
        <end position="171"/>
    </location>
</feature>
<feature type="region of interest" description="SAW" evidence="6">
    <location>
        <begin position="656"/>
        <end position="730"/>
    </location>
</feature>
<keyword evidence="2" id="KW-0805">Transcription regulation</keyword>
<keyword evidence="3" id="KW-0804">Transcription</keyword>
<keyword evidence="5" id="KW-0862">Zinc</keyword>
<dbReference type="SMART" id="SM00343">
    <property type="entry name" value="ZnF_C2HC"/>
    <property type="match status" value="1"/>
</dbReference>
<dbReference type="GO" id="GO:0008270">
    <property type="term" value="F:zinc ion binding"/>
    <property type="evidence" value="ECO:0007669"/>
    <property type="project" value="UniProtKB-KW"/>
</dbReference>
<dbReference type="Pfam" id="PF14223">
    <property type="entry name" value="Retrotran_gag_2"/>
    <property type="match status" value="1"/>
</dbReference>
<feature type="domain" description="CCHC-type" evidence="8">
    <location>
        <begin position="180"/>
        <end position="195"/>
    </location>
</feature>
<keyword evidence="4" id="KW-0539">Nucleus</keyword>
<evidence type="ECO:0000256" key="3">
    <source>
        <dbReference type="ARBA" id="ARBA00023163"/>
    </source>
</evidence>
<keyword evidence="5" id="KW-0863">Zinc-finger</keyword>
<dbReference type="Pfam" id="PF00098">
    <property type="entry name" value="zf-CCHC"/>
    <property type="match status" value="1"/>
</dbReference>
<feature type="region of interest" description="Leucine repeat I (LRI)" evidence="6">
    <location>
        <begin position="358"/>
        <end position="418"/>
    </location>
</feature>
<comment type="subcellular location">
    <subcellularLocation>
        <location evidence="1">Nucleus</location>
    </subcellularLocation>
</comment>
<dbReference type="PROSITE" id="PS50985">
    <property type="entry name" value="GRAS"/>
    <property type="match status" value="1"/>
</dbReference>
<comment type="caution">
    <text evidence="6">Lacks conserved residue(s) required for the propagation of feature annotation.</text>
</comment>
<feature type="short sequence motif" description="VHIID" evidence="6">
    <location>
        <begin position="468"/>
        <end position="472"/>
    </location>
</feature>
<dbReference type="EMBL" id="RCHU01000539">
    <property type="protein sequence ID" value="TKS02451.1"/>
    <property type="molecule type" value="Genomic_DNA"/>
</dbReference>
<gene>
    <name evidence="9" type="ORF">D5086_0000163350</name>
</gene>
<evidence type="ECO:0000256" key="7">
    <source>
        <dbReference type="SAM" id="MobiDB-lite"/>
    </source>
</evidence>
<comment type="similarity">
    <text evidence="6">Belongs to the GRAS family.</text>
</comment>
<evidence type="ECO:0000313" key="9">
    <source>
        <dbReference type="EMBL" id="TKS02451.1"/>
    </source>
</evidence>